<comment type="similarity">
    <text evidence="2">Belongs to the transpeptidase family.</text>
</comment>
<dbReference type="Gene3D" id="3.40.710.10">
    <property type="entry name" value="DD-peptidase/beta-lactamase superfamily"/>
    <property type="match status" value="1"/>
</dbReference>
<evidence type="ECO:0000256" key="3">
    <source>
        <dbReference type="ARBA" id="ARBA00023136"/>
    </source>
</evidence>
<evidence type="ECO:0000256" key="1">
    <source>
        <dbReference type="ARBA" id="ARBA00004370"/>
    </source>
</evidence>
<proteinExistence type="inferred from homology"/>
<dbReference type="Proteomes" id="UP001232992">
    <property type="component" value="Unassembled WGS sequence"/>
</dbReference>
<accession>A0ABT7BWF9</accession>
<feature type="region of interest" description="Disordered" evidence="4">
    <location>
        <begin position="1"/>
        <end position="33"/>
    </location>
</feature>
<evidence type="ECO:0000313" key="7">
    <source>
        <dbReference type="EMBL" id="MDJ1182603.1"/>
    </source>
</evidence>
<evidence type="ECO:0000259" key="5">
    <source>
        <dbReference type="Pfam" id="PF00905"/>
    </source>
</evidence>
<keyword evidence="8" id="KW-1185">Reference proteome</keyword>
<dbReference type="EMBL" id="JAQOSQ010000003">
    <property type="protein sequence ID" value="MDJ1182603.1"/>
    <property type="molecule type" value="Genomic_DNA"/>
</dbReference>
<dbReference type="SUPFAM" id="SSF56601">
    <property type="entry name" value="beta-lactamase/transpeptidase-like"/>
    <property type="match status" value="1"/>
</dbReference>
<comment type="caution">
    <text evidence="7">The sequence shown here is derived from an EMBL/GenBank/DDBJ whole genome shotgun (WGS) entry which is preliminary data.</text>
</comment>
<protein>
    <submittedName>
        <fullName evidence="7">Penicillin-binding protein 2</fullName>
    </submittedName>
</protein>
<dbReference type="Pfam" id="PF00905">
    <property type="entry name" value="Transpeptidase"/>
    <property type="match status" value="1"/>
</dbReference>
<dbReference type="InterPro" id="IPR012338">
    <property type="entry name" value="Beta-lactam/transpept-like"/>
</dbReference>
<evidence type="ECO:0000259" key="6">
    <source>
        <dbReference type="Pfam" id="PF03717"/>
    </source>
</evidence>
<organism evidence="7 8">
    <name type="scientific">Roseofilum casamattae BLCC-M143</name>
    <dbReference type="NCBI Taxonomy" id="3022442"/>
    <lineage>
        <taxon>Bacteria</taxon>
        <taxon>Bacillati</taxon>
        <taxon>Cyanobacteriota</taxon>
        <taxon>Cyanophyceae</taxon>
        <taxon>Desertifilales</taxon>
        <taxon>Desertifilaceae</taxon>
        <taxon>Roseofilum</taxon>
        <taxon>Roseofilum casamattae</taxon>
    </lineage>
</organism>
<dbReference type="SUPFAM" id="SSF56519">
    <property type="entry name" value="Penicillin binding protein dimerisation domain"/>
    <property type="match status" value="1"/>
</dbReference>
<gene>
    <name evidence="7" type="ORF">PMH09_05290</name>
</gene>
<evidence type="ECO:0000256" key="2">
    <source>
        <dbReference type="ARBA" id="ARBA00007171"/>
    </source>
</evidence>
<dbReference type="PANTHER" id="PTHR30627:SF1">
    <property type="entry name" value="PEPTIDOGLYCAN D,D-TRANSPEPTIDASE FTSI"/>
    <property type="match status" value="1"/>
</dbReference>
<name>A0ABT7BWF9_9CYAN</name>
<evidence type="ECO:0000256" key="4">
    <source>
        <dbReference type="SAM" id="MobiDB-lite"/>
    </source>
</evidence>
<dbReference type="Gene3D" id="3.90.1310.10">
    <property type="entry name" value="Penicillin-binding protein 2a (Domain 2)"/>
    <property type="match status" value="1"/>
</dbReference>
<dbReference type="InterPro" id="IPR036138">
    <property type="entry name" value="PBP_dimer_sf"/>
</dbReference>
<reference evidence="7 8" key="1">
    <citation type="submission" date="2023-01" db="EMBL/GenBank/DDBJ databases">
        <title>Novel diversity within Roseofilum (Cyanobacteria; Desertifilaceae) from marine benthic mats with descriptions of four novel species.</title>
        <authorList>
            <person name="Wang Y."/>
            <person name="Berthold D.E."/>
            <person name="Hu J."/>
            <person name="Lefler F.W."/>
            <person name="Laughinghouse H.D. IV."/>
        </authorList>
    </citation>
    <scope>NUCLEOTIDE SEQUENCE [LARGE SCALE GENOMIC DNA]</scope>
    <source>
        <strain evidence="7 8">BLCC-M143</strain>
    </source>
</reference>
<comment type="subcellular location">
    <subcellularLocation>
        <location evidence="1">Membrane</location>
    </subcellularLocation>
</comment>
<sequence length="599" mass="65859">MTPHLPKLSRSAPSRTGKPPRKSTVPRRSPGSSGMRCLAVWGILVAGLCGLGFKLIDLQVVNSPDLRREAQLQQRSKKFLFYPRRSIVDRQGQVLAVDRPRFTLYAHPVMFKQSNADIARLLSPILGISVEKLIVEFSQGESGLEIEYSVAEDTARQILSLYQDGLELIPHQQRIYPQEDLMSEVVGYVNQERHGQGGVEAAYEDVLERSMQAIEVTRTGEGEILPNREAKQLFNMDALQLELTLDSRLQRVTRLILAEHVRKHGAKRGTVIVLNAEDGAILSLVQYPSFDANTYYESDLALLKNWAVTDLYEPGSTFKPINVAIALESGEANADQYFYDDGRMYFGEWIVQNADYDFAGGRGSSSLTDIIRDSSNVGMVRLMQQLDRAVFYEWLEDIGLSAVTGVDLPGETASFLKDKEQFVNIPVEAATAAFGQGFSLTPLKLAQLHASLANGGFLVTPHVVKGLRDRQGQLHYTPNFADPVRIFSEETTTEVIRMMEAAVDSGSGTAAQIPNYRVAGKTGTAQKASSYGTYYQNAKITSFVGILPDGPHVVLAVVDEPQGAGAYGGTVAAPIVKSIMESLIPLEKIPPMTESDINE</sequence>
<dbReference type="InterPro" id="IPR005311">
    <property type="entry name" value="PBP_dimer"/>
</dbReference>
<dbReference type="InterPro" id="IPR001460">
    <property type="entry name" value="PCN-bd_Tpept"/>
</dbReference>
<feature type="domain" description="Penicillin-binding protein dimerisation" evidence="6">
    <location>
        <begin position="83"/>
        <end position="227"/>
    </location>
</feature>
<dbReference type="Pfam" id="PF03717">
    <property type="entry name" value="PBP_dimer"/>
    <property type="match status" value="1"/>
</dbReference>
<keyword evidence="3" id="KW-0472">Membrane</keyword>
<dbReference type="PANTHER" id="PTHR30627">
    <property type="entry name" value="PEPTIDOGLYCAN D,D-TRANSPEPTIDASE"/>
    <property type="match status" value="1"/>
</dbReference>
<dbReference type="InterPro" id="IPR050515">
    <property type="entry name" value="Beta-lactam/transpept"/>
</dbReference>
<dbReference type="RefSeq" id="WP_283757255.1">
    <property type="nucleotide sequence ID" value="NZ_JAQOSQ010000003.1"/>
</dbReference>
<evidence type="ECO:0000313" key="8">
    <source>
        <dbReference type="Proteomes" id="UP001232992"/>
    </source>
</evidence>
<feature type="domain" description="Penicillin-binding protein transpeptidase" evidence="5">
    <location>
        <begin position="269"/>
        <end position="581"/>
    </location>
</feature>